<accession>A0ABR8HLQ2</accession>
<dbReference type="RefSeq" id="WP_190718253.1">
    <property type="nucleotide sequence ID" value="NZ_JACJSW010000023.1"/>
</dbReference>
<comment type="caution">
    <text evidence="1">The sequence shown here is derived from an EMBL/GenBank/DDBJ whole genome shotgun (WGS) entry which is preliminary data.</text>
</comment>
<dbReference type="EMBL" id="JACJSW010000023">
    <property type="protein sequence ID" value="MBD2620380.1"/>
    <property type="molecule type" value="Genomic_DNA"/>
</dbReference>
<gene>
    <name evidence="1" type="ORF">H6G48_01140</name>
</gene>
<dbReference type="Proteomes" id="UP000636187">
    <property type="component" value="Unassembled WGS sequence"/>
</dbReference>
<protein>
    <submittedName>
        <fullName evidence="1">Uncharacterized protein</fullName>
    </submittedName>
</protein>
<organism evidence="1 2">
    <name type="scientific">Microcystis flos-aquae FACHB-1344</name>
    <dbReference type="NCBI Taxonomy" id="2692899"/>
    <lineage>
        <taxon>Bacteria</taxon>
        <taxon>Bacillati</taxon>
        <taxon>Cyanobacteriota</taxon>
        <taxon>Cyanophyceae</taxon>
        <taxon>Oscillatoriophycideae</taxon>
        <taxon>Chroococcales</taxon>
        <taxon>Microcystaceae</taxon>
        <taxon>Microcystis</taxon>
    </lineage>
</organism>
<evidence type="ECO:0000313" key="2">
    <source>
        <dbReference type="Proteomes" id="UP000636187"/>
    </source>
</evidence>
<name>A0ABR8HLQ2_9CHRO</name>
<proteinExistence type="predicted"/>
<reference evidence="1 2" key="1">
    <citation type="journal article" date="2020" name="ISME J.">
        <title>Comparative genomics reveals insights into cyanobacterial evolution and habitat adaptation.</title>
        <authorList>
            <person name="Chen M.Y."/>
            <person name="Teng W.K."/>
            <person name="Zhao L."/>
            <person name="Hu C.X."/>
            <person name="Zhou Y.K."/>
            <person name="Han B.P."/>
            <person name="Song L.R."/>
            <person name="Shu W.S."/>
        </authorList>
    </citation>
    <scope>NUCLEOTIDE SEQUENCE [LARGE SCALE GENOMIC DNA]</scope>
    <source>
        <strain evidence="1 2">FACHB-1344</strain>
    </source>
</reference>
<sequence>MTESQEKSNELINLIEHLPTIKIYLTKEESEKKPLVRVILENATTYGLIGILIGGIVTGYAQWQSNLAERNTQIILESLKESNDYNGLIDSLNKLSLLQKTGLLSSKIDYDKFKEFVPETIATNLVTATQYEVLGFQALLDQKLGQAQDYFNKSYQAYPTYHNVDEISQKLLKKKTSVSDWGKEIYCPIVDQYSWGMPPDLKQQMNQKGNCKK</sequence>
<keyword evidence="2" id="KW-1185">Reference proteome</keyword>
<evidence type="ECO:0000313" key="1">
    <source>
        <dbReference type="EMBL" id="MBD2620380.1"/>
    </source>
</evidence>